<sequence length="152" mass="17750">MEAAHSRTGSLAVRRQLTALRKQLRSLYGDRMEYALLRTKQKFYTGGDKAGCLLVPHLGMQTASRRVVEVHLPDGTLTCQEALILQQFERIYLDFAEGLDSQDIEDYLDSTPLSQIPPQTVPFWRRTLLLRRYYRLYTICKPVKRWERMALE</sequence>
<dbReference type="AlphaFoldDB" id="A0AAV7PQL9"/>
<protein>
    <submittedName>
        <fullName evidence="1">Uncharacterized protein</fullName>
    </submittedName>
</protein>
<organism evidence="1 2">
    <name type="scientific">Pleurodeles waltl</name>
    <name type="common">Iberian ribbed newt</name>
    <dbReference type="NCBI Taxonomy" id="8319"/>
    <lineage>
        <taxon>Eukaryota</taxon>
        <taxon>Metazoa</taxon>
        <taxon>Chordata</taxon>
        <taxon>Craniata</taxon>
        <taxon>Vertebrata</taxon>
        <taxon>Euteleostomi</taxon>
        <taxon>Amphibia</taxon>
        <taxon>Batrachia</taxon>
        <taxon>Caudata</taxon>
        <taxon>Salamandroidea</taxon>
        <taxon>Salamandridae</taxon>
        <taxon>Pleurodelinae</taxon>
        <taxon>Pleurodeles</taxon>
    </lineage>
</organism>
<evidence type="ECO:0000313" key="2">
    <source>
        <dbReference type="Proteomes" id="UP001066276"/>
    </source>
</evidence>
<gene>
    <name evidence="1" type="ORF">NDU88_008718</name>
</gene>
<evidence type="ECO:0000313" key="1">
    <source>
        <dbReference type="EMBL" id="KAJ1130365.1"/>
    </source>
</evidence>
<proteinExistence type="predicted"/>
<dbReference type="Proteomes" id="UP001066276">
    <property type="component" value="Chromosome 7"/>
</dbReference>
<keyword evidence="2" id="KW-1185">Reference proteome</keyword>
<comment type="caution">
    <text evidence="1">The sequence shown here is derived from an EMBL/GenBank/DDBJ whole genome shotgun (WGS) entry which is preliminary data.</text>
</comment>
<reference evidence="1" key="1">
    <citation type="journal article" date="2022" name="bioRxiv">
        <title>Sequencing and chromosome-scale assembly of the giantPleurodeles waltlgenome.</title>
        <authorList>
            <person name="Brown T."/>
            <person name="Elewa A."/>
            <person name="Iarovenko S."/>
            <person name="Subramanian E."/>
            <person name="Araus A.J."/>
            <person name="Petzold A."/>
            <person name="Susuki M."/>
            <person name="Suzuki K.-i.T."/>
            <person name="Hayashi T."/>
            <person name="Toyoda A."/>
            <person name="Oliveira C."/>
            <person name="Osipova E."/>
            <person name="Leigh N.D."/>
            <person name="Simon A."/>
            <person name="Yun M.H."/>
        </authorList>
    </citation>
    <scope>NUCLEOTIDE SEQUENCE</scope>
    <source>
        <strain evidence="1">20211129_DDA</strain>
        <tissue evidence="1">Liver</tissue>
    </source>
</reference>
<accession>A0AAV7PQL9</accession>
<name>A0AAV7PQL9_PLEWA</name>
<dbReference type="EMBL" id="JANPWB010000011">
    <property type="protein sequence ID" value="KAJ1130365.1"/>
    <property type="molecule type" value="Genomic_DNA"/>
</dbReference>